<organism evidence="1 2">
    <name type="scientific">Nephila pilipes</name>
    <name type="common">Giant wood spider</name>
    <name type="synonym">Nephila maculata</name>
    <dbReference type="NCBI Taxonomy" id="299642"/>
    <lineage>
        <taxon>Eukaryota</taxon>
        <taxon>Metazoa</taxon>
        <taxon>Ecdysozoa</taxon>
        <taxon>Arthropoda</taxon>
        <taxon>Chelicerata</taxon>
        <taxon>Arachnida</taxon>
        <taxon>Araneae</taxon>
        <taxon>Araneomorphae</taxon>
        <taxon>Entelegynae</taxon>
        <taxon>Araneoidea</taxon>
        <taxon>Nephilidae</taxon>
        <taxon>Nephila</taxon>
    </lineage>
</organism>
<proteinExistence type="predicted"/>
<evidence type="ECO:0000313" key="2">
    <source>
        <dbReference type="Proteomes" id="UP000887013"/>
    </source>
</evidence>
<evidence type="ECO:0000313" key="1">
    <source>
        <dbReference type="EMBL" id="GFS99868.1"/>
    </source>
</evidence>
<accession>A0A8X6N7X3</accession>
<name>A0A8X6N7X3_NEPPI</name>
<comment type="caution">
    <text evidence="1">The sequence shown here is derived from an EMBL/GenBank/DDBJ whole genome shotgun (WGS) entry which is preliminary data.</text>
</comment>
<reference evidence="1" key="1">
    <citation type="submission" date="2020-08" db="EMBL/GenBank/DDBJ databases">
        <title>Multicomponent nature underlies the extraordinary mechanical properties of spider dragline silk.</title>
        <authorList>
            <person name="Kono N."/>
            <person name="Nakamura H."/>
            <person name="Mori M."/>
            <person name="Yoshida Y."/>
            <person name="Ohtoshi R."/>
            <person name="Malay A.D."/>
            <person name="Moran D.A.P."/>
            <person name="Tomita M."/>
            <person name="Numata K."/>
            <person name="Arakawa K."/>
        </authorList>
    </citation>
    <scope>NUCLEOTIDE SEQUENCE</scope>
</reference>
<dbReference type="EMBL" id="BMAW01101535">
    <property type="protein sequence ID" value="GFS99868.1"/>
    <property type="molecule type" value="Genomic_DNA"/>
</dbReference>
<gene>
    <name evidence="1" type="ORF">NPIL_417791</name>
</gene>
<protein>
    <submittedName>
        <fullName evidence="1">Uncharacterized protein</fullName>
    </submittedName>
</protein>
<keyword evidence="2" id="KW-1185">Reference proteome</keyword>
<sequence length="107" mass="11864">MNQQFSATAVSKFSLSLLRSKQRPFLLSAAAPFRIAIVASPVRREQAELRNWLWDHNAASTALCVLHGTLKYTLSQILWLPLTCPILLLSHKLCCRKETAGGLTGCL</sequence>
<dbReference type="AlphaFoldDB" id="A0A8X6N7X3"/>
<dbReference type="Proteomes" id="UP000887013">
    <property type="component" value="Unassembled WGS sequence"/>
</dbReference>